<proteinExistence type="predicted"/>
<evidence type="ECO:0000313" key="2">
    <source>
        <dbReference type="Proteomes" id="UP000187209"/>
    </source>
</evidence>
<protein>
    <submittedName>
        <fullName evidence="1">Uncharacterized protein</fullName>
    </submittedName>
</protein>
<organism evidence="1 2">
    <name type="scientific">Stentor coeruleus</name>
    <dbReference type="NCBI Taxonomy" id="5963"/>
    <lineage>
        <taxon>Eukaryota</taxon>
        <taxon>Sar</taxon>
        <taxon>Alveolata</taxon>
        <taxon>Ciliophora</taxon>
        <taxon>Postciliodesmatophora</taxon>
        <taxon>Heterotrichea</taxon>
        <taxon>Heterotrichida</taxon>
        <taxon>Stentoridae</taxon>
        <taxon>Stentor</taxon>
    </lineage>
</organism>
<gene>
    <name evidence="1" type="ORF">SteCoe_14038</name>
</gene>
<accession>A0A1R2C6Y8</accession>
<dbReference type="EMBL" id="MPUH01000258">
    <property type="protein sequence ID" value="OMJ84783.1"/>
    <property type="molecule type" value="Genomic_DNA"/>
</dbReference>
<dbReference type="AlphaFoldDB" id="A0A1R2C6Y8"/>
<reference evidence="1 2" key="1">
    <citation type="submission" date="2016-11" db="EMBL/GenBank/DDBJ databases">
        <title>The macronuclear genome of Stentor coeruleus: a giant cell with tiny introns.</title>
        <authorList>
            <person name="Slabodnick M."/>
            <person name="Ruby J.G."/>
            <person name="Reiff S.B."/>
            <person name="Swart E.C."/>
            <person name="Gosai S."/>
            <person name="Prabakaran S."/>
            <person name="Witkowska E."/>
            <person name="Larue G.E."/>
            <person name="Fisher S."/>
            <person name="Freeman R.M."/>
            <person name="Gunawardena J."/>
            <person name="Chu W."/>
            <person name="Stover N.A."/>
            <person name="Gregory B.D."/>
            <person name="Nowacki M."/>
            <person name="Derisi J."/>
            <person name="Roy S.W."/>
            <person name="Marshall W.F."/>
            <person name="Sood P."/>
        </authorList>
    </citation>
    <scope>NUCLEOTIDE SEQUENCE [LARGE SCALE GENOMIC DNA]</scope>
    <source>
        <strain evidence="1">WM001</strain>
    </source>
</reference>
<name>A0A1R2C6Y8_9CILI</name>
<sequence length="154" mass="17403">MSTNGLDASQGIADLKYKIQVIDIEPDNIMKLEILPKSATDDSLAAEFNLSADITREKLNKKICFDELFSQTKESSSADSLFDTGYKKKSRNFNISPTIKMHFALKANHRQSNEDDLISIRPLRITKKVQFNKSNLPTKNRKGLNESTCICLVF</sequence>
<evidence type="ECO:0000313" key="1">
    <source>
        <dbReference type="EMBL" id="OMJ84783.1"/>
    </source>
</evidence>
<dbReference type="Proteomes" id="UP000187209">
    <property type="component" value="Unassembled WGS sequence"/>
</dbReference>
<keyword evidence="2" id="KW-1185">Reference proteome</keyword>
<comment type="caution">
    <text evidence="1">The sequence shown here is derived from an EMBL/GenBank/DDBJ whole genome shotgun (WGS) entry which is preliminary data.</text>
</comment>